<dbReference type="Gene3D" id="1.10.287.1260">
    <property type="match status" value="1"/>
</dbReference>
<evidence type="ECO:0000313" key="8">
    <source>
        <dbReference type="EMBL" id="ADO82946.1"/>
    </source>
</evidence>
<evidence type="ECO:0000259" key="7">
    <source>
        <dbReference type="Pfam" id="PF00924"/>
    </source>
</evidence>
<sequence>MSYYVAAILVLVFTLIYLLIRLRTLEKHFKGNVEENKNFGAMRNGSSVLKKTLKRSKEKALKNIGTRFTIIRRSLFLFWFVITVFLLLYPFLGNFSKGVFSVFASTGTIFLGFAAKPFIENIIAGMVITLSKQFNVGDTILIKDQYGVVEDINMTHTIVKLWDWQRFVIPNVNMLKENFINYSLVDQSQWSKVEFWISYEADIATVKELAIKLAKKNTHVNLTSEPYFWVMEMTSENIKCWVAALTDTPANGWSFKNEFRINFYTELGKLGIKPHLNVKYAVSDKN</sequence>
<dbReference type="OrthoDB" id="9775207at2"/>
<organism evidence="8 9">
    <name type="scientific">Ilyobacter polytropus (strain ATCC 51220 / DSM 2926 / LMG 16218 / CuHBu1)</name>
    <dbReference type="NCBI Taxonomy" id="572544"/>
    <lineage>
        <taxon>Bacteria</taxon>
        <taxon>Fusobacteriati</taxon>
        <taxon>Fusobacteriota</taxon>
        <taxon>Fusobacteriia</taxon>
        <taxon>Fusobacteriales</taxon>
        <taxon>Fusobacteriaceae</taxon>
        <taxon>Ilyobacter</taxon>
    </lineage>
</organism>
<evidence type="ECO:0000256" key="3">
    <source>
        <dbReference type="ARBA" id="ARBA00022692"/>
    </source>
</evidence>
<dbReference type="SUPFAM" id="SSF50182">
    <property type="entry name" value="Sm-like ribonucleoproteins"/>
    <property type="match status" value="1"/>
</dbReference>
<dbReference type="PANTHER" id="PTHR30221:SF1">
    <property type="entry name" value="SMALL-CONDUCTANCE MECHANOSENSITIVE CHANNEL"/>
    <property type="match status" value="1"/>
</dbReference>
<dbReference type="Gene3D" id="3.30.70.100">
    <property type="match status" value="1"/>
</dbReference>
<keyword evidence="4 6" id="KW-1133">Transmembrane helix</keyword>
<dbReference type="AlphaFoldDB" id="E3H7Z4"/>
<dbReference type="Pfam" id="PF00924">
    <property type="entry name" value="MS_channel_2nd"/>
    <property type="match status" value="1"/>
</dbReference>
<feature type="transmembrane region" description="Helical" evidence="6">
    <location>
        <begin position="6"/>
        <end position="22"/>
    </location>
</feature>
<protein>
    <submittedName>
        <fullName evidence="8">MscS Mechanosensitive ion channel</fullName>
    </submittedName>
</protein>
<evidence type="ECO:0000256" key="1">
    <source>
        <dbReference type="ARBA" id="ARBA00004651"/>
    </source>
</evidence>
<dbReference type="InterPro" id="IPR023408">
    <property type="entry name" value="MscS_beta-dom_sf"/>
</dbReference>
<keyword evidence="5 6" id="KW-0472">Membrane</keyword>
<dbReference type="InterPro" id="IPR011066">
    <property type="entry name" value="MscS_channel_C_sf"/>
</dbReference>
<dbReference type="Gene3D" id="2.30.30.60">
    <property type="match status" value="1"/>
</dbReference>
<dbReference type="RefSeq" id="WP_013387613.1">
    <property type="nucleotide sequence ID" value="NC_014632.1"/>
</dbReference>
<keyword evidence="2" id="KW-1003">Cell membrane</keyword>
<gene>
    <name evidence="8" type="ordered locus">Ilyop_1165</name>
</gene>
<dbReference type="InterPro" id="IPR010920">
    <property type="entry name" value="LSM_dom_sf"/>
</dbReference>
<evidence type="ECO:0000256" key="6">
    <source>
        <dbReference type="SAM" id="Phobius"/>
    </source>
</evidence>
<dbReference type="KEGG" id="ipo:Ilyop_1165"/>
<evidence type="ECO:0000256" key="5">
    <source>
        <dbReference type="ARBA" id="ARBA00023136"/>
    </source>
</evidence>
<name>E3H7Z4_ILYPC</name>
<dbReference type="SUPFAM" id="SSF82689">
    <property type="entry name" value="Mechanosensitive channel protein MscS (YggB), C-terminal domain"/>
    <property type="match status" value="1"/>
</dbReference>
<keyword evidence="9" id="KW-1185">Reference proteome</keyword>
<dbReference type="Proteomes" id="UP000006875">
    <property type="component" value="Chromosome"/>
</dbReference>
<evidence type="ECO:0000313" key="9">
    <source>
        <dbReference type="Proteomes" id="UP000006875"/>
    </source>
</evidence>
<dbReference type="HOGENOM" id="CLU_949184_0_0_0"/>
<reference evidence="8 9" key="1">
    <citation type="journal article" date="2010" name="Stand. Genomic Sci.">
        <title>Complete genome sequence of Ilyobacter polytropus type strain (CuHbu1).</title>
        <authorList>
            <person name="Sikorski J."/>
            <person name="Chertkov O."/>
            <person name="Lapidus A."/>
            <person name="Nolan M."/>
            <person name="Lucas S."/>
            <person name="Del Rio T.G."/>
            <person name="Tice H."/>
            <person name="Cheng J.F."/>
            <person name="Tapia R."/>
            <person name="Han C."/>
            <person name="Goodwin L."/>
            <person name="Pitluck S."/>
            <person name="Liolios K."/>
            <person name="Ivanova N."/>
            <person name="Mavromatis K."/>
            <person name="Mikhailova N."/>
            <person name="Pati A."/>
            <person name="Chen A."/>
            <person name="Palaniappan K."/>
            <person name="Land M."/>
            <person name="Hauser L."/>
            <person name="Chang Y.J."/>
            <person name="Jeffries C.D."/>
            <person name="Brambilla E."/>
            <person name="Yasawong M."/>
            <person name="Rohde M."/>
            <person name="Pukall R."/>
            <person name="Spring S."/>
            <person name="Goker M."/>
            <person name="Woyke T."/>
            <person name="Bristow J."/>
            <person name="Eisen J.A."/>
            <person name="Markowitz V."/>
            <person name="Hugenholtz P."/>
            <person name="Kyrpides N.C."/>
            <person name="Klenk H.P."/>
        </authorList>
    </citation>
    <scope>NUCLEOTIDE SEQUENCE [LARGE SCALE GENOMIC DNA]</scope>
    <source>
        <strain evidence="9">ATCC 51220 / DSM 2926 / LMG 16218 / CuHBu1</strain>
    </source>
</reference>
<feature type="transmembrane region" description="Helical" evidence="6">
    <location>
        <begin position="75"/>
        <end position="92"/>
    </location>
</feature>
<comment type="subcellular location">
    <subcellularLocation>
        <location evidence="1">Cell membrane</location>
        <topology evidence="1">Multi-pass membrane protein</topology>
    </subcellularLocation>
</comment>
<evidence type="ECO:0000256" key="4">
    <source>
        <dbReference type="ARBA" id="ARBA00022989"/>
    </source>
</evidence>
<dbReference type="InterPro" id="IPR045275">
    <property type="entry name" value="MscS_archaea/bacteria_type"/>
</dbReference>
<proteinExistence type="predicted"/>
<feature type="transmembrane region" description="Helical" evidence="6">
    <location>
        <begin position="98"/>
        <end position="119"/>
    </location>
</feature>
<evidence type="ECO:0000256" key="2">
    <source>
        <dbReference type="ARBA" id="ARBA00022475"/>
    </source>
</evidence>
<dbReference type="GO" id="GO:0005886">
    <property type="term" value="C:plasma membrane"/>
    <property type="evidence" value="ECO:0007669"/>
    <property type="project" value="UniProtKB-SubCell"/>
</dbReference>
<feature type="domain" description="Mechanosensitive ion channel MscS" evidence="7">
    <location>
        <begin position="119"/>
        <end position="183"/>
    </location>
</feature>
<dbReference type="GO" id="GO:0008381">
    <property type="term" value="F:mechanosensitive monoatomic ion channel activity"/>
    <property type="evidence" value="ECO:0007669"/>
    <property type="project" value="InterPro"/>
</dbReference>
<dbReference type="PANTHER" id="PTHR30221">
    <property type="entry name" value="SMALL-CONDUCTANCE MECHANOSENSITIVE CHANNEL"/>
    <property type="match status" value="1"/>
</dbReference>
<dbReference type="InterPro" id="IPR006685">
    <property type="entry name" value="MscS_channel_2nd"/>
</dbReference>
<keyword evidence="3 6" id="KW-0812">Transmembrane</keyword>
<dbReference type="eggNOG" id="COG0668">
    <property type="taxonomic scope" value="Bacteria"/>
</dbReference>
<dbReference type="EMBL" id="CP002281">
    <property type="protein sequence ID" value="ADO82946.1"/>
    <property type="molecule type" value="Genomic_DNA"/>
</dbReference>
<accession>E3H7Z4</accession>